<dbReference type="AlphaFoldDB" id="A0A9N9PAA4"/>
<evidence type="ECO:0000313" key="1">
    <source>
        <dbReference type="EMBL" id="CAG8821095.1"/>
    </source>
</evidence>
<accession>A0A9N9PAA4</accession>
<comment type="caution">
    <text evidence="1">The sequence shown here is derived from an EMBL/GenBank/DDBJ whole genome shotgun (WGS) entry which is preliminary data.</text>
</comment>
<gene>
    <name evidence="1" type="ORF">DERYTH_LOCUS27063</name>
</gene>
<evidence type="ECO:0000313" key="2">
    <source>
        <dbReference type="Proteomes" id="UP000789405"/>
    </source>
</evidence>
<dbReference type="EMBL" id="CAJVPY010060225">
    <property type="protein sequence ID" value="CAG8821095.1"/>
    <property type="molecule type" value="Genomic_DNA"/>
</dbReference>
<feature type="non-terminal residue" evidence="1">
    <location>
        <position position="1"/>
    </location>
</feature>
<feature type="non-terminal residue" evidence="1">
    <location>
        <position position="42"/>
    </location>
</feature>
<dbReference type="Proteomes" id="UP000789405">
    <property type="component" value="Unassembled WGS sequence"/>
</dbReference>
<protein>
    <submittedName>
        <fullName evidence="1">25291_t:CDS:1</fullName>
    </submittedName>
</protein>
<proteinExistence type="predicted"/>
<reference evidence="1" key="1">
    <citation type="submission" date="2021-06" db="EMBL/GenBank/DDBJ databases">
        <authorList>
            <person name="Kallberg Y."/>
            <person name="Tangrot J."/>
            <person name="Rosling A."/>
        </authorList>
    </citation>
    <scope>NUCLEOTIDE SEQUENCE</scope>
    <source>
        <strain evidence="1">MA453B</strain>
    </source>
</reference>
<name>A0A9N9PAA4_9GLOM</name>
<sequence>NIGNYNHIGMEEDLKFKQKSTRGYEKSYMLHCYNLWLENVTK</sequence>
<organism evidence="1 2">
    <name type="scientific">Dentiscutata erythropus</name>
    <dbReference type="NCBI Taxonomy" id="1348616"/>
    <lineage>
        <taxon>Eukaryota</taxon>
        <taxon>Fungi</taxon>
        <taxon>Fungi incertae sedis</taxon>
        <taxon>Mucoromycota</taxon>
        <taxon>Glomeromycotina</taxon>
        <taxon>Glomeromycetes</taxon>
        <taxon>Diversisporales</taxon>
        <taxon>Gigasporaceae</taxon>
        <taxon>Dentiscutata</taxon>
    </lineage>
</organism>
<keyword evidence="2" id="KW-1185">Reference proteome</keyword>